<evidence type="ECO:0000313" key="3">
    <source>
        <dbReference type="Proteomes" id="UP001139474"/>
    </source>
</evidence>
<evidence type="ECO:0000256" key="1">
    <source>
        <dbReference type="SAM" id="Phobius"/>
    </source>
</evidence>
<comment type="caution">
    <text evidence="2">The sequence shown here is derived from an EMBL/GenBank/DDBJ whole genome shotgun (WGS) entry which is preliminary data.</text>
</comment>
<feature type="transmembrane region" description="Helical" evidence="1">
    <location>
        <begin position="20"/>
        <end position="43"/>
    </location>
</feature>
<dbReference type="Gene3D" id="1.25.40.10">
    <property type="entry name" value="Tetratricopeptide repeat domain"/>
    <property type="match status" value="1"/>
</dbReference>
<dbReference type="Proteomes" id="UP001139474">
    <property type="component" value="Unassembled WGS sequence"/>
</dbReference>
<accession>A0A9X2G3P5</accession>
<keyword evidence="3" id="KW-1185">Reference proteome</keyword>
<sequence length="477" mass="52471">MSSVDQQIAENRAKKKKMIVTGVIASVFACLLIGVIVTLLAYFPVSGNTPVVAEKQEKSELQTSSANQAIDRKALQTALNETNQRVSDLVATPYLSKWQTAKVEGFQANIDQAFNDYGASNYSQAQTTIEQLNTGITEYQNAFEKAYKQPYADAAKAFAADDIDDAAQLNAQAINVKGDYSDALALQKRIDTYHEVADLYEQARVGGVEGNIEKQRAAYQRILELDPQQQEAKAALAKVEQQIKQQRFARALATAVNAIDNKDFDRAQEALAKASAIDNNRPELATLQAQIDAELKSQGVKSLEKRIQVFAGADEWQTVQMLAEKGLADYPDSRVVQQAKQSAGEILAASSALDVYIERPGRLADNNIRQNAVNAVSKYSGLTQLSAKLGEKINQVEQLIEKENQPIDVTIRSDNRTYIKVLGVGVVGEVREKTIQLKPGKYQLEGRREGYRSTIVDVVVEKSGTPIVINVQCNERV</sequence>
<proteinExistence type="predicted"/>
<dbReference type="EMBL" id="JAMZDE010000006">
    <property type="protein sequence ID" value="MCP1339363.1"/>
    <property type="molecule type" value="Genomic_DNA"/>
</dbReference>
<keyword evidence="1" id="KW-0812">Transmembrane</keyword>
<protein>
    <submittedName>
        <fullName evidence="2">Tetratricopeptide repeat protein</fullName>
    </submittedName>
</protein>
<keyword evidence="1" id="KW-0472">Membrane</keyword>
<keyword evidence="1" id="KW-1133">Transmembrane helix</keyword>
<reference evidence="2" key="1">
    <citation type="submission" date="2022-06" db="EMBL/GenBank/DDBJ databases">
        <title>Idiomarina rhizosphaerae M1R2S28.</title>
        <authorList>
            <person name="Sun J.-Q."/>
            <person name="Li L.-F."/>
        </authorList>
    </citation>
    <scope>NUCLEOTIDE SEQUENCE</scope>
    <source>
        <strain evidence="2">M1R2S28</strain>
    </source>
</reference>
<dbReference type="RefSeq" id="WP_253619119.1">
    <property type="nucleotide sequence ID" value="NZ_JAMZDE010000006.1"/>
</dbReference>
<evidence type="ECO:0000313" key="2">
    <source>
        <dbReference type="EMBL" id="MCP1339363.1"/>
    </source>
</evidence>
<dbReference type="AlphaFoldDB" id="A0A9X2G3P5"/>
<dbReference type="InterPro" id="IPR011990">
    <property type="entry name" value="TPR-like_helical_dom_sf"/>
</dbReference>
<gene>
    <name evidence="2" type="ORF">NJR55_07115</name>
</gene>
<organism evidence="2 3">
    <name type="scientific">Idiomarina rhizosphaerae</name>
    <dbReference type="NCBI Taxonomy" id="2961572"/>
    <lineage>
        <taxon>Bacteria</taxon>
        <taxon>Pseudomonadati</taxon>
        <taxon>Pseudomonadota</taxon>
        <taxon>Gammaproteobacteria</taxon>
        <taxon>Alteromonadales</taxon>
        <taxon>Idiomarinaceae</taxon>
        <taxon>Idiomarina</taxon>
    </lineage>
</organism>
<name>A0A9X2G3P5_9GAMM</name>